<dbReference type="HOGENOM" id="CLU_139003_0_1_0"/>
<dbReference type="KEGG" id="gma:AciX8_3959"/>
<dbReference type="RefSeq" id="WP_014267113.1">
    <property type="nucleotide sequence ID" value="NC_016631.1"/>
</dbReference>
<dbReference type="eggNOG" id="COG4679">
    <property type="taxonomic scope" value="Bacteria"/>
</dbReference>
<protein>
    <recommendedName>
        <fullName evidence="3">Phage-related protein</fullName>
    </recommendedName>
</protein>
<evidence type="ECO:0008006" key="3">
    <source>
        <dbReference type="Google" id="ProtNLM"/>
    </source>
</evidence>
<sequence length="107" mass="12182">MGTIKPLEFLGNSRDDLREFPVEVRRAIGAELLRVQLGVMPTDFKPMPAVGKGAYEIRVRLDGAWRVLYVAKFNEAVYVLHAFQKKTQQTAKEDIDLAAKRYKMIGE</sequence>
<accession>G8NP43</accession>
<dbReference type="OrthoDB" id="573082at2"/>
<keyword evidence="2" id="KW-1185">Reference proteome</keyword>
<dbReference type="Proteomes" id="UP000007113">
    <property type="component" value="Chromosome"/>
</dbReference>
<gene>
    <name evidence="1" type="ordered locus">AciX8_3959</name>
</gene>
<dbReference type="Pfam" id="PF05973">
    <property type="entry name" value="Gp49"/>
    <property type="match status" value="1"/>
</dbReference>
<organism evidence="1 2">
    <name type="scientific">Granulicella mallensis (strain ATCC BAA-1857 / DSM 23137 / MP5ACTX8)</name>
    <dbReference type="NCBI Taxonomy" id="682795"/>
    <lineage>
        <taxon>Bacteria</taxon>
        <taxon>Pseudomonadati</taxon>
        <taxon>Acidobacteriota</taxon>
        <taxon>Terriglobia</taxon>
        <taxon>Terriglobales</taxon>
        <taxon>Acidobacteriaceae</taxon>
        <taxon>Granulicella</taxon>
    </lineage>
</organism>
<dbReference type="AlphaFoldDB" id="G8NP43"/>
<proteinExistence type="predicted"/>
<evidence type="ECO:0000313" key="2">
    <source>
        <dbReference type="Proteomes" id="UP000007113"/>
    </source>
</evidence>
<dbReference type="STRING" id="682795.AciX8_3959"/>
<evidence type="ECO:0000313" key="1">
    <source>
        <dbReference type="EMBL" id="AEU38242.1"/>
    </source>
</evidence>
<reference evidence="1 2" key="1">
    <citation type="submission" date="2011-11" db="EMBL/GenBank/DDBJ databases">
        <title>Complete sequence of Granulicella mallensis MP5ACTX8.</title>
        <authorList>
            <consortium name="US DOE Joint Genome Institute"/>
            <person name="Lucas S."/>
            <person name="Copeland A."/>
            <person name="Lapidus A."/>
            <person name="Cheng J.-F."/>
            <person name="Goodwin L."/>
            <person name="Pitluck S."/>
            <person name="Peters L."/>
            <person name="Lu M."/>
            <person name="Detter J.C."/>
            <person name="Han C."/>
            <person name="Tapia R."/>
            <person name="Land M."/>
            <person name="Hauser L."/>
            <person name="Kyrpides N."/>
            <person name="Ivanova N."/>
            <person name="Mikhailova N."/>
            <person name="Pagani I."/>
            <person name="Rawat S."/>
            <person name="Mannisto M."/>
            <person name="Haggblom M."/>
            <person name="Woyke T."/>
        </authorList>
    </citation>
    <scope>NUCLEOTIDE SEQUENCE [LARGE SCALE GENOMIC DNA]</scope>
    <source>
        <strain evidence="2">ATCC BAA-1857 / DSM 23137 / MP5ACTX8</strain>
    </source>
</reference>
<name>G8NP43_GRAMM</name>
<dbReference type="EMBL" id="CP003130">
    <property type="protein sequence ID" value="AEU38242.1"/>
    <property type="molecule type" value="Genomic_DNA"/>
</dbReference>
<dbReference type="InterPro" id="IPR009241">
    <property type="entry name" value="HigB-like"/>
</dbReference>